<dbReference type="RefSeq" id="WP_085835967.1">
    <property type="nucleotide sequence ID" value="NZ_FWFS01000004.1"/>
</dbReference>
<name>A0A1Y5SAX6_9RHOB</name>
<gene>
    <name evidence="2" type="ORF">AQS8620_01227</name>
</gene>
<dbReference type="Pfam" id="PF06568">
    <property type="entry name" value="YjiS-like"/>
    <property type="match status" value="1"/>
</dbReference>
<dbReference type="Proteomes" id="UP000193862">
    <property type="component" value="Unassembled WGS sequence"/>
</dbReference>
<reference evidence="2 3" key="1">
    <citation type="submission" date="2017-03" db="EMBL/GenBank/DDBJ databases">
        <authorList>
            <person name="Afonso C.L."/>
            <person name="Miller P.J."/>
            <person name="Scott M.A."/>
            <person name="Spackman E."/>
            <person name="Goraichik I."/>
            <person name="Dimitrov K.M."/>
            <person name="Suarez D.L."/>
            <person name="Swayne D.E."/>
        </authorList>
    </citation>
    <scope>NUCLEOTIDE SEQUENCE [LARGE SCALE GENOMIC DNA]</scope>
    <source>
        <strain evidence="2 3">CECT 8620</strain>
    </source>
</reference>
<sequence>MAYASNIRTVETGLRLPALFKGLGERFARYQVYRSTLNELNTLSTRELADLGISAANVRAIAYQAAYGE</sequence>
<dbReference type="InterPro" id="IPR009506">
    <property type="entry name" value="YjiS-like"/>
</dbReference>
<evidence type="ECO:0000313" key="3">
    <source>
        <dbReference type="Proteomes" id="UP000193862"/>
    </source>
</evidence>
<dbReference type="OrthoDB" id="8244198at2"/>
<evidence type="ECO:0000313" key="2">
    <source>
        <dbReference type="EMBL" id="SLN35383.1"/>
    </source>
</evidence>
<evidence type="ECO:0000259" key="1">
    <source>
        <dbReference type="Pfam" id="PF06568"/>
    </source>
</evidence>
<dbReference type="AlphaFoldDB" id="A0A1Y5SAX6"/>
<dbReference type="EMBL" id="FWFS01000004">
    <property type="protein sequence ID" value="SLN35383.1"/>
    <property type="molecule type" value="Genomic_DNA"/>
</dbReference>
<protein>
    <recommendedName>
        <fullName evidence="1">YjiS-like domain-containing protein</fullName>
    </recommendedName>
</protein>
<keyword evidence="3" id="KW-1185">Reference proteome</keyword>
<accession>A0A1Y5SAX6</accession>
<proteinExistence type="predicted"/>
<feature type="domain" description="YjiS-like" evidence="1">
    <location>
        <begin position="25"/>
        <end position="56"/>
    </location>
</feature>
<organism evidence="2 3">
    <name type="scientific">Aquimixticola soesokkakensis</name>
    <dbReference type="NCBI Taxonomy" id="1519096"/>
    <lineage>
        <taxon>Bacteria</taxon>
        <taxon>Pseudomonadati</taxon>
        <taxon>Pseudomonadota</taxon>
        <taxon>Alphaproteobacteria</taxon>
        <taxon>Rhodobacterales</taxon>
        <taxon>Paracoccaceae</taxon>
        <taxon>Aquimixticola</taxon>
    </lineage>
</organism>